<evidence type="ECO:0000256" key="3">
    <source>
        <dbReference type="ARBA" id="ARBA00022475"/>
    </source>
</evidence>
<comment type="similarity">
    <text evidence="2">Belongs to the glutamate-gated ion channel (TC 1.A.10.1) family.</text>
</comment>
<dbReference type="AlphaFoldDB" id="A0A067R8D9"/>
<dbReference type="InParanoid" id="A0A067R8D9"/>
<evidence type="ECO:0000256" key="1">
    <source>
        <dbReference type="ARBA" id="ARBA00004651"/>
    </source>
</evidence>
<dbReference type="GO" id="GO:0005886">
    <property type="term" value="C:plasma membrane"/>
    <property type="evidence" value="ECO:0007669"/>
    <property type="project" value="UniProtKB-SubCell"/>
</dbReference>
<gene>
    <name evidence="12" type="ORF">L798_05897</name>
</gene>
<evidence type="ECO:0000313" key="12">
    <source>
        <dbReference type="EMBL" id="KDR19831.1"/>
    </source>
</evidence>
<dbReference type="Gene3D" id="3.40.190.10">
    <property type="entry name" value="Periplasmic binding protein-like II"/>
    <property type="match status" value="1"/>
</dbReference>
<dbReference type="Proteomes" id="UP000027135">
    <property type="component" value="Unassembled WGS sequence"/>
</dbReference>
<evidence type="ECO:0000256" key="9">
    <source>
        <dbReference type="SAM" id="Phobius"/>
    </source>
</evidence>
<dbReference type="InterPro" id="IPR052192">
    <property type="entry name" value="Insect_Ionotropic_Sensory_Rcpt"/>
</dbReference>
<name>A0A067R8D9_ZOONE</name>
<dbReference type="GO" id="GO:0015276">
    <property type="term" value="F:ligand-gated monoatomic ion channel activity"/>
    <property type="evidence" value="ECO:0007669"/>
    <property type="project" value="InterPro"/>
</dbReference>
<dbReference type="Pfam" id="PF00060">
    <property type="entry name" value="Lig_chan"/>
    <property type="match status" value="1"/>
</dbReference>
<dbReference type="GO" id="GO:0050906">
    <property type="term" value="P:detection of stimulus involved in sensory perception"/>
    <property type="evidence" value="ECO:0007669"/>
    <property type="project" value="UniProtKB-ARBA"/>
</dbReference>
<feature type="signal peptide" evidence="10">
    <location>
        <begin position="1"/>
        <end position="26"/>
    </location>
</feature>
<dbReference type="FunCoup" id="A0A067R8D9">
    <property type="interactions" value="58"/>
</dbReference>
<protein>
    <recommendedName>
        <fullName evidence="11">Ionotropic glutamate receptor C-terminal domain-containing protein</fullName>
    </recommendedName>
</protein>
<sequence length="720" mass="81827">MAHSWVRMFWELVRIISISLQWLAVTSEPGIHQDVLISSVGEMTHNIILNNFGGAACVGVITEINSDVIDYIPKSLLRFHIQIGRNDSILKLEESDTLDYASLSDGTLAFERLLIESLNAGCPAYVIQVSNPKPVIHCFARASRRAMFRANRQYLYLPILQGSTIYDIPDMNADDIFTMKEMNYMPDLVVARIVLQNKNKRDGINTNHRFKSFKNIGIKKYNLEGRNNSTQRECTESNSSIIVGTVTSKFKIELRTHRFVGSETSKNVLIDVWLPNSGECTGKFLRSLDLFPDKTRDVKGKELTLVTWYYPPFVILDLYANPPLYDGIEFRVVREFLRYINSTFRVTSDPENYWGDAFDNGTGNGVLGFVAMDQADIGFSAFYAWPSSFKVVDFPASHMRSSVTMVTPQPKLLPGWMVPLAPFSSTMWGAVGACLVGSTYILYNLQRFVDKYLGNSQDKVNPFSKMDYTALRTYAMLVNQAPTFSWNSNVPRHVPARHFVAWFQFLGEVISDTYNAGLASVLSSPRYEPPIETIEDLANRDVIWAGNHVAWIWSIEEDDNPNLQTITENFRCLTNEQMNEIGQRSGDLAFGIERLQGGHFTTEPHINGGTVKHRRIMRGTLYWSHLYILLRKGSPYMRHFRTLVSRVRDAGLPLYWEGDVIRRYMSERLQLQISTSRIPVGNLGPTKLNLDQLQGVFFLLVLGEVLGFIAFVAEFTYGKN</sequence>
<feature type="transmembrane region" description="Helical" evidence="9">
    <location>
        <begin position="416"/>
        <end position="443"/>
    </location>
</feature>
<evidence type="ECO:0000313" key="13">
    <source>
        <dbReference type="Proteomes" id="UP000027135"/>
    </source>
</evidence>
<evidence type="ECO:0000256" key="5">
    <source>
        <dbReference type="ARBA" id="ARBA00022989"/>
    </source>
</evidence>
<dbReference type="EMBL" id="KK852631">
    <property type="protein sequence ID" value="KDR19831.1"/>
    <property type="molecule type" value="Genomic_DNA"/>
</dbReference>
<evidence type="ECO:0000256" key="10">
    <source>
        <dbReference type="SAM" id="SignalP"/>
    </source>
</evidence>
<comment type="subcellular location">
    <subcellularLocation>
        <location evidence="1">Cell membrane</location>
        <topology evidence="1">Multi-pass membrane protein</topology>
    </subcellularLocation>
</comment>
<feature type="domain" description="Ionotropic glutamate receptor C-terminal" evidence="11">
    <location>
        <begin position="425"/>
        <end position="703"/>
    </location>
</feature>
<dbReference type="PANTHER" id="PTHR42643:SF40">
    <property type="entry name" value="IONOTROPIC RECEPTOR 41A-RELATED"/>
    <property type="match status" value="1"/>
</dbReference>
<feature type="chain" id="PRO_5001644828" description="Ionotropic glutamate receptor C-terminal domain-containing protein" evidence="10">
    <location>
        <begin position="27"/>
        <end position="720"/>
    </location>
</feature>
<dbReference type="PANTHER" id="PTHR42643">
    <property type="entry name" value="IONOTROPIC RECEPTOR 20A-RELATED"/>
    <property type="match status" value="1"/>
</dbReference>
<keyword evidence="5 9" id="KW-1133">Transmembrane helix</keyword>
<accession>A0A067R8D9</accession>
<keyword evidence="10" id="KW-0732">Signal</keyword>
<dbReference type="STRING" id="136037.A0A067R8D9"/>
<evidence type="ECO:0000256" key="4">
    <source>
        <dbReference type="ARBA" id="ARBA00022692"/>
    </source>
</evidence>
<keyword evidence="13" id="KW-1185">Reference proteome</keyword>
<dbReference type="InterPro" id="IPR001320">
    <property type="entry name" value="Iontro_rcpt_C"/>
</dbReference>
<evidence type="ECO:0000256" key="2">
    <source>
        <dbReference type="ARBA" id="ARBA00008685"/>
    </source>
</evidence>
<evidence type="ECO:0000256" key="8">
    <source>
        <dbReference type="ARBA" id="ARBA00023180"/>
    </source>
</evidence>
<organism evidence="12 13">
    <name type="scientific">Zootermopsis nevadensis</name>
    <name type="common">Dampwood termite</name>
    <dbReference type="NCBI Taxonomy" id="136037"/>
    <lineage>
        <taxon>Eukaryota</taxon>
        <taxon>Metazoa</taxon>
        <taxon>Ecdysozoa</taxon>
        <taxon>Arthropoda</taxon>
        <taxon>Hexapoda</taxon>
        <taxon>Insecta</taxon>
        <taxon>Pterygota</taxon>
        <taxon>Neoptera</taxon>
        <taxon>Polyneoptera</taxon>
        <taxon>Dictyoptera</taxon>
        <taxon>Blattodea</taxon>
        <taxon>Blattoidea</taxon>
        <taxon>Termitoidae</taxon>
        <taxon>Termopsidae</taxon>
        <taxon>Zootermopsis</taxon>
    </lineage>
</organism>
<keyword evidence="7" id="KW-0675">Receptor</keyword>
<evidence type="ECO:0000259" key="11">
    <source>
        <dbReference type="Pfam" id="PF00060"/>
    </source>
</evidence>
<proteinExistence type="inferred from homology"/>
<reference evidence="12 13" key="1">
    <citation type="journal article" date="2014" name="Nat. Commun.">
        <title>Molecular traces of alternative social organization in a termite genome.</title>
        <authorList>
            <person name="Terrapon N."/>
            <person name="Li C."/>
            <person name="Robertson H.M."/>
            <person name="Ji L."/>
            <person name="Meng X."/>
            <person name="Booth W."/>
            <person name="Chen Z."/>
            <person name="Childers C.P."/>
            <person name="Glastad K.M."/>
            <person name="Gokhale K."/>
            <person name="Gowin J."/>
            <person name="Gronenberg W."/>
            <person name="Hermansen R.A."/>
            <person name="Hu H."/>
            <person name="Hunt B.G."/>
            <person name="Huylmans A.K."/>
            <person name="Khalil S.M."/>
            <person name="Mitchell R.D."/>
            <person name="Munoz-Torres M.C."/>
            <person name="Mustard J.A."/>
            <person name="Pan H."/>
            <person name="Reese J.T."/>
            <person name="Scharf M.E."/>
            <person name="Sun F."/>
            <person name="Vogel H."/>
            <person name="Xiao J."/>
            <person name="Yang W."/>
            <person name="Yang Z."/>
            <person name="Yang Z."/>
            <person name="Zhou J."/>
            <person name="Zhu J."/>
            <person name="Brent C.S."/>
            <person name="Elsik C.G."/>
            <person name="Goodisman M.A."/>
            <person name="Liberles D.A."/>
            <person name="Roe R.M."/>
            <person name="Vargo E.L."/>
            <person name="Vilcinskas A."/>
            <person name="Wang J."/>
            <person name="Bornberg-Bauer E."/>
            <person name="Korb J."/>
            <person name="Zhang G."/>
            <person name="Liebig J."/>
        </authorList>
    </citation>
    <scope>NUCLEOTIDE SEQUENCE [LARGE SCALE GENOMIC DNA]</scope>
    <source>
        <tissue evidence="12">Whole organism</tissue>
    </source>
</reference>
<keyword evidence="3" id="KW-1003">Cell membrane</keyword>
<evidence type="ECO:0000256" key="6">
    <source>
        <dbReference type="ARBA" id="ARBA00023136"/>
    </source>
</evidence>
<feature type="transmembrane region" description="Helical" evidence="9">
    <location>
        <begin position="696"/>
        <end position="717"/>
    </location>
</feature>
<keyword evidence="8" id="KW-0325">Glycoprotein</keyword>
<keyword evidence="6 9" id="KW-0472">Membrane</keyword>
<dbReference type="Gene3D" id="1.10.287.70">
    <property type="match status" value="1"/>
</dbReference>
<evidence type="ECO:0000256" key="7">
    <source>
        <dbReference type="ARBA" id="ARBA00023170"/>
    </source>
</evidence>
<dbReference type="SUPFAM" id="SSF53850">
    <property type="entry name" value="Periplasmic binding protein-like II"/>
    <property type="match status" value="1"/>
</dbReference>
<dbReference type="eggNOG" id="ENOG502S0WT">
    <property type="taxonomic scope" value="Eukaryota"/>
</dbReference>
<keyword evidence="4 9" id="KW-0812">Transmembrane</keyword>